<dbReference type="RefSeq" id="XP_045098168.1">
    <property type="nucleotide sequence ID" value="XM_045242529.1"/>
</dbReference>
<evidence type="ECO:0000313" key="1">
    <source>
        <dbReference type="EMBL" id="CAR98597.1"/>
    </source>
</evidence>
<dbReference type="GeneID" id="68917116"/>
<protein>
    <submittedName>
        <fullName evidence="1">Protein CBG25633</fullName>
    </submittedName>
</protein>
<dbReference type="InParanoid" id="B6IFB7"/>
<keyword evidence="2" id="KW-1185">Reference proteome</keyword>
<dbReference type="AlphaFoldDB" id="B6IFB7"/>
<accession>B6IFB7</accession>
<reference evidence="1 2" key="1">
    <citation type="journal article" date="2003" name="PLoS Biol.">
        <title>The genome sequence of Caenorhabditis briggsae: a platform for comparative genomics.</title>
        <authorList>
            <person name="Stein L.D."/>
            <person name="Bao Z."/>
            <person name="Blasiar D."/>
            <person name="Blumenthal T."/>
            <person name="Brent M.R."/>
            <person name="Chen N."/>
            <person name="Chinwalla A."/>
            <person name="Clarke L."/>
            <person name="Clee C."/>
            <person name="Coghlan A."/>
            <person name="Coulson A."/>
            <person name="D'Eustachio P."/>
            <person name="Fitch D.H."/>
            <person name="Fulton L.A."/>
            <person name="Fulton R.E."/>
            <person name="Griffiths-Jones S."/>
            <person name="Harris T.W."/>
            <person name="Hillier L.W."/>
            <person name="Kamath R."/>
            <person name="Kuwabara P.E."/>
            <person name="Mardis E.R."/>
            <person name="Marra M.A."/>
            <person name="Miner T.L."/>
            <person name="Minx P."/>
            <person name="Mullikin J.C."/>
            <person name="Plumb R.W."/>
            <person name="Rogers J."/>
            <person name="Schein J.E."/>
            <person name="Sohrmann M."/>
            <person name="Spieth J."/>
            <person name="Stajich J.E."/>
            <person name="Wei C."/>
            <person name="Willey D."/>
            <person name="Wilson R.K."/>
            <person name="Durbin R."/>
            <person name="Waterston R.H."/>
        </authorList>
    </citation>
    <scope>NUCLEOTIDE SEQUENCE [LARGE SCALE GENOMIC DNA]</scope>
    <source>
        <strain evidence="1 2">AF16</strain>
    </source>
</reference>
<dbReference type="KEGG" id="cbr:CBG_25633"/>
<dbReference type="EMBL" id="HE601438">
    <property type="protein sequence ID" value="CAR98597.1"/>
    <property type="molecule type" value="Genomic_DNA"/>
</dbReference>
<organism evidence="1 2">
    <name type="scientific">Caenorhabditis briggsae</name>
    <dbReference type="NCBI Taxonomy" id="6238"/>
    <lineage>
        <taxon>Eukaryota</taxon>
        <taxon>Metazoa</taxon>
        <taxon>Ecdysozoa</taxon>
        <taxon>Nematoda</taxon>
        <taxon>Chromadorea</taxon>
        <taxon>Rhabditida</taxon>
        <taxon>Rhabditina</taxon>
        <taxon>Rhabditomorpha</taxon>
        <taxon>Rhabditoidea</taxon>
        <taxon>Rhabditidae</taxon>
        <taxon>Peloderinae</taxon>
        <taxon>Caenorhabditis</taxon>
    </lineage>
</organism>
<name>B6IFB7_CAEBR</name>
<proteinExistence type="predicted"/>
<dbReference type="Proteomes" id="UP000008549">
    <property type="component" value="Unassembled WGS sequence"/>
</dbReference>
<reference evidence="1 2" key="2">
    <citation type="journal article" date="2011" name="PLoS Genet.">
        <title>Caenorhabditis briggsae recombinant inbred line genotypes reveal inter-strain incompatibility and the evolution of recombination.</title>
        <authorList>
            <person name="Ross J.A."/>
            <person name="Koboldt D.C."/>
            <person name="Staisch J.E."/>
            <person name="Chamberlin H.M."/>
            <person name="Gupta B.P."/>
            <person name="Miller R.D."/>
            <person name="Baird S.E."/>
            <person name="Haag E.S."/>
        </authorList>
    </citation>
    <scope>NUCLEOTIDE SEQUENCE [LARGE SCALE GENOMIC DNA]</scope>
    <source>
        <strain evidence="1 2">AF16</strain>
    </source>
</reference>
<evidence type="ECO:0000313" key="2">
    <source>
        <dbReference type="Proteomes" id="UP000008549"/>
    </source>
</evidence>
<dbReference type="CTD" id="68917116"/>
<gene>
    <name evidence="1" type="ORF">CBG25633</name>
    <name evidence="1" type="ORF">CBG_25633</name>
</gene>
<sequence length="17" mass="1936">MERNETPGKMKDDSLKG</sequence>